<comment type="caution">
    <text evidence="1">The sequence shown here is derived from an EMBL/GenBank/DDBJ whole genome shotgun (WGS) entry which is preliminary data.</text>
</comment>
<proteinExistence type="predicted"/>
<dbReference type="EMBL" id="PVZG01000016">
    <property type="protein sequence ID" value="PRY22758.1"/>
    <property type="molecule type" value="Genomic_DNA"/>
</dbReference>
<gene>
    <name evidence="1" type="ORF">CLV70_11617</name>
</gene>
<accession>A0A2T0RNN0</accession>
<dbReference type="RefSeq" id="WP_106129723.1">
    <property type="nucleotide sequence ID" value="NZ_PVZG01000016.1"/>
</dbReference>
<dbReference type="Proteomes" id="UP000239209">
    <property type="component" value="Unassembled WGS sequence"/>
</dbReference>
<name>A0A2T0RNN0_9ACTN</name>
<evidence type="ECO:0000313" key="2">
    <source>
        <dbReference type="Proteomes" id="UP000239209"/>
    </source>
</evidence>
<keyword evidence="2" id="KW-1185">Reference proteome</keyword>
<dbReference type="AlphaFoldDB" id="A0A2T0RNN0"/>
<dbReference type="OrthoDB" id="5185819at2"/>
<reference evidence="1 2" key="1">
    <citation type="submission" date="2018-03" db="EMBL/GenBank/DDBJ databases">
        <title>Genomic Encyclopedia of Archaeal and Bacterial Type Strains, Phase II (KMG-II): from individual species to whole genera.</title>
        <authorList>
            <person name="Goeker M."/>
        </authorList>
    </citation>
    <scope>NUCLEOTIDE SEQUENCE [LARGE SCALE GENOMIC DNA]</scope>
    <source>
        <strain evidence="1 2">DSM 45348</strain>
    </source>
</reference>
<protein>
    <submittedName>
        <fullName evidence="1">Uncharacterized protein (TIGR03086 family)</fullName>
    </submittedName>
</protein>
<evidence type="ECO:0000313" key="1">
    <source>
        <dbReference type="EMBL" id="PRY22758.1"/>
    </source>
</evidence>
<sequence length="75" mass="8212">MTHGWDLATATGLPWQPDEATAERALAYYRETIKPEWRGPGMPFGPEFPVSPDASALERVIAFAGRDPAWTPKAG</sequence>
<organism evidence="1 2">
    <name type="scientific">Pseudosporangium ferrugineum</name>
    <dbReference type="NCBI Taxonomy" id="439699"/>
    <lineage>
        <taxon>Bacteria</taxon>
        <taxon>Bacillati</taxon>
        <taxon>Actinomycetota</taxon>
        <taxon>Actinomycetes</taxon>
        <taxon>Micromonosporales</taxon>
        <taxon>Micromonosporaceae</taxon>
        <taxon>Pseudosporangium</taxon>
    </lineage>
</organism>